<comment type="similarity">
    <text evidence="1">Belongs to the HMG-CoA lyase family.</text>
</comment>
<evidence type="ECO:0000259" key="6">
    <source>
        <dbReference type="PROSITE" id="PS50991"/>
    </source>
</evidence>
<comment type="caution">
    <text evidence="7">The sequence shown here is derived from an EMBL/GenBank/DDBJ whole genome shotgun (WGS) entry which is preliminary data.</text>
</comment>
<name>A0ABR7LWB3_9ACTN</name>
<evidence type="ECO:0000256" key="4">
    <source>
        <dbReference type="ARBA" id="ARBA00023239"/>
    </source>
</evidence>
<dbReference type="SUPFAM" id="SSF51569">
    <property type="entry name" value="Aldolase"/>
    <property type="match status" value="1"/>
</dbReference>
<evidence type="ECO:0000256" key="3">
    <source>
        <dbReference type="ARBA" id="ARBA00022723"/>
    </source>
</evidence>
<dbReference type="Gene3D" id="3.20.20.70">
    <property type="entry name" value="Aldolase class I"/>
    <property type="match status" value="1"/>
</dbReference>
<evidence type="ECO:0000256" key="5">
    <source>
        <dbReference type="RuleBase" id="RU003523"/>
    </source>
</evidence>
<dbReference type="InterPro" id="IPR013785">
    <property type="entry name" value="Aldolase_TIM"/>
</dbReference>
<proteinExistence type="inferred from homology"/>
<dbReference type="PANTHER" id="PTHR42738:SF7">
    <property type="entry name" value="HYDROXYMETHYLGLUTARYL-COA LYASE"/>
    <property type="match status" value="1"/>
</dbReference>
<evidence type="ECO:0000313" key="8">
    <source>
        <dbReference type="Proteomes" id="UP000805614"/>
    </source>
</evidence>
<dbReference type="Proteomes" id="UP000805614">
    <property type="component" value="Unassembled WGS sequence"/>
</dbReference>
<keyword evidence="4 7" id="KW-0456">Lyase</keyword>
<comment type="similarity">
    <text evidence="5">Belongs to the alpha-IPM synthase/homocitrate synthase family.</text>
</comment>
<gene>
    <name evidence="7" type="ORF">HKK74_24945</name>
</gene>
<dbReference type="PROSITE" id="PS00815">
    <property type="entry name" value="AIPM_HOMOCIT_SYNTH_1"/>
    <property type="match status" value="1"/>
</dbReference>
<keyword evidence="8" id="KW-1185">Reference proteome</keyword>
<organism evidence="7 8">
    <name type="scientific">Actinomadura alba</name>
    <dbReference type="NCBI Taxonomy" id="406431"/>
    <lineage>
        <taxon>Bacteria</taxon>
        <taxon>Bacillati</taxon>
        <taxon>Actinomycetota</taxon>
        <taxon>Actinomycetes</taxon>
        <taxon>Streptosporangiales</taxon>
        <taxon>Thermomonosporaceae</taxon>
        <taxon>Actinomadura</taxon>
    </lineage>
</organism>
<dbReference type="PROSITE" id="PS50991">
    <property type="entry name" value="PYR_CT"/>
    <property type="match status" value="1"/>
</dbReference>
<feature type="domain" description="Pyruvate carboxyltransferase" evidence="6">
    <location>
        <begin position="8"/>
        <end position="275"/>
    </location>
</feature>
<dbReference type="Pfam" id="PF00682">
    <property type="entry name" value="HMGL-like"/>
    <property type="match status" value="1"/>
</dbReference>
<dbReference type="RefSeq" id="WP_187245754.1">
    <property type="nucleotide sequence ID" value="NZ_BAAAOK010000001.1"/>
</dbReference>
<dbReference type="InterPro" id="IPR000891">
    <property type="entry name" value="PYR_CT"/>
</dbReference>
<dbReference type="PANTHER" id="PTHR42738">
    <property type="entry name" value="HYDROXYMETHYLGLUTARYL-COA LYASE"/>
    <property type="match status" value="1"/>
</dbReference>
<dbReference type="CDD" id="cd07938">
    <property type="entry name" value="DRE_TIM_HMGL"/>
    <property type="match status" value="1"/>
</dbReference>
<dbReference type="GO" id="GO:0016829">
    <property type="term" value="F:lyase activity"/>
    <property type="evidence" value="ECO:0007669"/>
    <property type="project" value="UniProtKB-KW"/>
</dbReference>
<protein>
    <submittedName>
        <fullName evidence="7">Hydroxymethylglutaryl-CoA lyase</fullName>
    </submittedName>
</protein>
<dbReference type="InterPro" id="IPR043594">
    <property type="entry name" value="HMGL"/>
</dbReference>
<dbReference type="EMBL" id="JABVEC010000020">
    <property type="protein sequence ID" value="MBC6468718.1"/>
    <property type="molecule type" value="Genomic_DNA"/>
</dbReference>
<dbReference type="NCBIfam" id="NF004283">
    <property type="entry name" value="PRK05692.1"/>
    <property type="match status" value="1"/>
</dbReference>
<keyword evidence="2 5" id="KW-0808">Transferase</keyword>
<evidence type="ECO:0000256" key="1">
    <source>
        <dbReference type="ARBA" id="ARBA00009405"/>
    </source>
</evidence>
<dbReference type="InterPro" id="IPR002034">
    <property type="entry name" value="AIPM/Hcit_synth_CS"/>
</dbReference>
<accession>A0ABR7LWB3</accession>
<keyword evidence="3" id="KW-0479">Metal-binding</keyword>
<reference evidence="7 8" key="1">
    <citation type="submission" date="2020-06" db="EMBL/GenBank/DDBJ databases">
        <title>Actinomadura xiongansis sp. nov., isolated from soil of Baiyangdian.</title>
        <authorList>
            <person name="Zhang X."/>
        </authorList>
    </citation>
    <scope>NUCLEOTIDE SEQUENCE [LARGE SCALE GENOMIC DNA]</scope>
    <source>
        <strain evidence="7 8">HBUM206468</strain>
    </source>
</reference>
<evidence type="ECO:0000313" key="7">
    <source>
        <dbReference type="EMBL" id="MBC6468718.1"/>
    </source>
</evidence>
<sequence length="306" mass="32077">MDGLPDSVVITEVMLRDGLQNEATMLRTADKARLATGLVDAGLRSLEVGAFVNPARVPQMADTDELLRLLGADLPAQLHTLVFNARGARRAIDAGARQVRFVVSASEGHSRSNTGAGVAESLDRIEECAEILTAAGVRLEASIATAFVCPFDGDTPVERVTRLAARLVAIGAEVVHLADTIGAANPGQVRRAVTAVQDQHPDIPVGLHLHNTYGMAAANAWEAVRLGVRRFDAALGGLGGCPFAPGAAGNIATDDLVHLFHREGIRTGVDGPKLHHLRDRLADLIGHRLGSALASVPAVPSPLRAS</sequence>
<evidence type="ECO:0000256" key="2">
    <source>
        <dbReference type="ARBA" id="ARBA00022679"/>
    </source>
</evidence>